<reference evidence="3 4" key="1">
    <citation type="journal article" date="2016" name="Mol. Biol. Evol.">
        <title>Comparative Genomics of Early-Diverging Mushroom-Forming Fungi Provides Insights into the Origins of Lignocellulose Decay Capabilities.</title>
        <authorList>
            <person name="Nagy L.G."/>
            <person name="Riley R."/>
            <person name="Tritt A."/>
            <person name="Adam C."/>
            <person name="Daum C."/>
            <person name="Floudas D."/>
            <person name="Sun H."/>
            <person name="Yadav J.S."/>
            <person name="Pangilinan J."/>
            <person name="Larsson K.H."/>
            <person name="Matsuura K."/>
            <person name="Barry K."/>
            <person name="Labutti K."/>
            <person name="Kuo R."/>
            <person name="Ohm R.A."/>
            <person name="Bhattacharya S.S."/>
            <person name="Shirouzu T."/>
            <person name="Yoshinaga Y."/>
            <person name="Martin F.M."/>
            <person name="Grigoriev I.V."/>
            <person name="Hibbett D.S."/>
        </authorList>
    </citation>
    <scope>NUCLEOTIDE SEQUENCE [LARGE SCALE GENOMIC DNA]</scope>
    <source>
        <strain evidence="3 4">HHB14362 ss-1</strain>
    </source>
</reference>
<feature type="transmembrane region" description="Helical" evidence="1">
    <location>
        <begin position="80"/>
        <end position="101"/>
    </location>
</feature>
<dbReference type="InterPro" id="IPR045340">
    <property type="entry name" value="DUF6533"/>
</dbReference>
<evidence type="ECO:0000313" key="4">
    <source>
        <dbReference type="Proteomes" id="UP000076761"/>
    </source>
</evidence>
<proteinExistence type="predicted"/>
<keyword evidence="1" id="KW-1133">Transmembrane helix</keyword>
<dbReference type="Proteomes" id="UP000076761">
    <property type="component" value="Unassembled WGS sequence"/>
</dbReference>
<feature type="transmembrane region" description="Helical" evidence="1">
    <location>
        <begin position="187"/>
        <end position="211"/>
    </location>
</feature>
<feature type="domain" description="DUF6533" evidence="2">
    <location>
        <begin position="21"/>
        <end position="61"/>
    </location>
</feature>
<keyword evidence="4" id="KW-1185">Reference proteome</keyword>
<name>A0A165NMH3_9AGAM</name>
<dbReference type="AlphaFoldDB" id="A0A165NMH3"/>
<dbReference type="Pfam" id="PF20151">
    <property type="entry name" value="DUF6533"/>
    <property type="match status" value="1"/>
</dbReference>
<feature type="transmembrane region" description="Helical" evidence="1">
    <location>
        <begin position="113"/>
        <end position="132"/>
    </location>
</feature>
<evidence type="ECO:0000313" key="3">
    <source>
        <dbReference type="EMBL" id="KZT19847.1"/>
    </source>
</evidence>
<dbReference type="OrthoDB" id="3267855at2759"/>
<gene>
    <name evidence="3" type="ORF">NEOLEDRAFT_1141458</name>
</gene>
<sequence length="330" mass="36511">MSSRAITAAYTHFLEFRIQYSSLALLYYDYALTFAKEVKYIWGSRLRLSTVLYVCCRYALLANVLYVLAASGELQSCNSWYKVIGAISVLGRAAVIVVFTLRAYAVFSRSRLILAYLGLLGAVCMALDIAHVPGLKCVGSSDNAIASGLLSILMVVFEFSSAVLTTLRSVQAIKSNGLPLKEQKRGFFYLILEQGVLYFCIMSIFTLTTVILNFLTTGFFQRLLNALTLPLSGLLTARFLLHLREWQENTDGSGPSNDRDSTTQELSEFEAVRRTMTSVADEFGEDPVVRPRNRHALSMELEMHARGNSEMAGSDGDLAIALDGGKREIV</sequence>
<keyword evidence="1" id="KW-0812">Transmembrane</keyword>
<keyword evidence="1" id="KW-0472">Membrane</keyword>
<feature type="transmembrane region" description="Helical" evidence="1">
    <location>
        <begin position="223"/>
        <end position="241"/>
    </location>
</feature>
<evidence type="ECO:0000259" key="2">
    <source>
        <dbReference type="Pfam" id="PF20151"/>
    </source>
</evidence>
<dbReference type="InParanoid" id="A0A165NMH3"/>
<protein>
    <recommendedName>
        <fullName evidence="2">DUF6533 domain-containing protein</fullName>
    </recommendedName>
</protein>
<evidence type="ECO:0000256" key="1">
    <source>
        <dbReference type="SAM" id="Phobius"/>
    </source>
</evidence>
<feature type="transmembrane region" description="Helical" evidence="1">
    <location>
        <begin position="144"/>
        <end position="167"/>
    </location>
</feature>
<feature type="transmembrane region" description="Helical" evidence="1">
    <location>
        <begin position="46"/>
        <end position="68"/>
    </location>
</feature>
<dbReference type="EMBL" id="KV425631">
    <property type="protein sequence ID" value="KZT19847.1"/>
    <property type="molecule type" value="Genomic_DNA"/>
</dbReference>
<organism evidence="3 4">
    <name type="scientific">Neolentinus lepideus HHB14362 ss-1</name>
    <dbReference type="NCBI Taxonomy" id="1314782"/>
    <lineage>
        <taxon>Eukaryota</taxon>
        <taxon>Fungi</taxon>
        <taxon>Dikarya</taxon>
        <taxon>Basidiomycota</taxon>
        <taxon>Agaricomycotina</taxon>
        <taxon>Agaricomycetes</taxon>
        <taxon>Gloeophyllales</taxon>
        <taxon>Gloeophyllaceae</taxon>
        <taxon>Neolentinus</taxon>
    </lineage>
</organism>
<accession>A0A165NMH3</accession>